<evidence type="ECO:0000313" key="3">
    <source>
        <dbReference type="Proteomes" id="UP000276437"/>
    </source>
</evidence>
<dbReference type="RefSeq" id="WP_126310095.1">
    <property type="nucleotide sequence ID" value="NZ_AP018449.1"/>
</dbReference>
<feature type="coiled-coil region" evidence="1">
    <location>
        <begin position="48"/>
        <end position="82"/>
    </location>
</feature>
<name>A0A348AQ93_9FIRM</name>
<protein>
    <recommendedName>
        <fullName evidence="4">ATPase</fullName>
    </recommendedName>
</protein>
<proteinExistence type="predicted"/>
<sequence length="152" mass="17823">MSIENLLEDMENILLEAARVPFTNKRIIEEDEIARFLDEIREQLPKEIIEAKRIVEERQRVIDEAQKEAQMIMEQAKSYVIKLTDENIITKQAQEQANEIMFKAHQAAQNLSNDALTYAEDVFKHLADNVERSLEVIRQGQRELQQSKRNQT</sequence>
<dbReference type="AlphaFoldDB" id="A0A348AQ93"/>
<keyword evidence="1" id="KW-0175">Coiled coil</keyword>
<dbReference type="EMBL" id="AP018449">
    <property type="protein sequence ID" value="BBB93241.1"/>
    <property type="molecule type" value="Genomic_DNA"/>
</dbReference>
<gene>
    <name evidence="2" type="ORF">MAMMFC1_03950</name>
</gene>
<evidence type="ECO:0000313" key="2">
    <source>
        <dbReference type="EMBL" id="BBB93241.1"/>
    </source>
</evidence>
<dbReference type="KEGG" id="mana:MAMMFC1_03950"/>
<dbReference type="Proteomes" id="UP000276437">
    <property type="component" value="Chromosome"/>
</dbReference>
<reference evidence="2 3" key="1">
    <citation type="journal article" date="2018" name="Int. J. Syst. Evol. Microbiol.">
        <title>Methylomusa anaerophila gen. nov., sp. nov., an anaerobic methanol-utilizing bacterium isolated from a microbial fuel cell.</title>
        <authorList>
            <person name="Amano N."/>
            <person name="Yamamuro A."/>
            <person name="Miyahara M."/>
            <person name="Kouzuma A."/>
            <person name="Abe T."/>
            <person name="Watanabe K."/>
        </authorList>
    </citation>
    <scope>NUCLEOTIDE SEQUENCE [LARGE SCALE GENOMIC DNA]</scope>
    <source>
        <strain evidence="2 3">MMFC1</strain>
    </source>
</reference>
<keyword evidence="3" id="KW-1185">Reference proteome</keyword>
<organism evidence="2 3">
    <name type="scientific">Methylomusa anaerophila</name>
    <dbReference type="NCBI Taxonomy" id="1930071"/>
    <lineage>
        <taxon>Bacteria</taxon>
        <taxon>Bacillati</taxon>
        <taxon>Bacillota</taxon>
        <taxon>Negativicutes</taxon>
        <taxon>Selenomonadales</taxon>
        <taxon>Sporomusaceae</taxon>
        <taxon>Methylomusa</taxon>
    </lineage>
</organism>
<dbReference type="OrthoDB" id="3034637at2"/>
<evidence type="ECO:0000256" key="1">
    <source>
        <dbReference type="SAM" id="Coils"/>
    </source>
</evidence>
<accession>A0A348AQ93</accession>
<evidence type="ECO:0008006" key="4">
    <source>
        <dbReference type="Google" id="ProtNLM"/>
    </source>
</evidence>